<dbReference type="EMBL" id="CAFZ01000556">
    <property type="protein sequence ID" value="CCA75929.1"/>
    <property type="molecule type" value="Genomic_DNA"/>
</dbReference>
<dbReference type="STRING" id="1109443.G4TX86"/>
<dbReference type="Proteomes" id="UP000007148">
    <property type="component" value="Unassembled WGS sequence"/>
</dbReference>
<feature type="transmembrane region" description="Helical" evidence="3">
    <location>
        <begin position="7"/>
        <end position="28"/>
    </location>
</feature>
<dbReference type="OrthoDB" id="3239511at2759"/>
<accession>G4TX86</accession>
<feature type="region of interest" description="Disordered" evidence="2">
    <location>
        <begin position="142"/>
        <end position="165"/>
    </location>
</feature>
<dbReference type="InParanoid" id="G4TX86"/>
<keyword evidence="3" id="KW-0472">Membrane</keyword>
<evidence type="ECO:0000313" key="5">
    <source>
        <dbReference type="Proteomes" id="UP000007148"/>
    </source>
</evidence>
<evidence type="ECO:0000256" key="2">
    <source>
        <dbReference type="SAM" id="MobiDB-lite"/>
    </source>
</evidence>
<organism evidence="4 5">
    <name type="scientific">Serendipita indica (strain DSM 11827)</name>
    <name type="common">Root endophyte fungus</name>
    <name type="synonym">Piriformospora indica</name>
    <dbReference type="NCBI Taxonomy" id="1109443"/>
    <lineage>
        <taxon>Eukaryota</taxon>
        <taxon>Fungi</taxon>
        <taxon>Dikarya</taxon>
        <taxon>Basidiomycota</taxon>
        <taxon>Agaricomycotina</taxon>
        <taxon>Agaricomycetes</taxon>
        <taxon>Sebacinales</taxon>
        <taxon>Serendipitaceae</taxon>
        <taxon>Serendipita</taxon>
    </lineage>
</organism>
<keyword evidence="1" id="KW-0175">Coiled coil</keyword>
<dbReference type="InterPro" id="IPR041078">
    <property type="entry name" value="Plavaka"/>
</dbReference>
<protein>
    <submittedName>
        <fullName evidence="4">Uncharacterized protein</fullName>
    </submittedName>
</protein>
<dbReference type="AlphaFoldDB" id="G4TX86"/>
<sequence>MESSVPFIAGLGVTALLGIVLAGMAMMADKTAIVVPPEVDRPAVTANREEKVVNTIGIARRRLCDPTGLVYEVFEKDGDRAGTRWMLDGGKMFDSGSPGAGSGLELDDRREGQTLLDSDRRIDAEKGGSIGIGVFNVSEELGADTRSSSRDVPRDQQTLRRPKPKNYIKEVYPDRTNFDPRIVKDLEDSSFNPEPIPVPPGKRPANKLKYPWAPFNSKIDFLFAKEIRESGVPKKCVDFLLKNIRNGAFQELTFTSAEAMYKVEEEAIDQQSERFEKKSFNYKCQGSDEEQIYTVWVRDGMKALVSLAQDSSLAPYWIWHARKRFLHIKGFNSERIIEDPMNADDAWESEKELPNDPSHVNIYLILHSDEVKLANSTSLTPVSIRIANLPEHISGKNSTYGGNMTIGFIPDVPPEAAGSVRYQAMETILKSLAENVGCGVRVRCGDGAIRVLHPRILSISQDLKEQSLSAGLASASEHCPRCSVPKDHQGDLKFDVKINKRPNKDSHWDFPGLSISSSLSFDILHSGYEGLFGDHIWKFIWKKLLTNAQTQLTQRFKKAPVHPNLQSINTILPGIKTGQMHWAMLQQVLPLCWDLIPQEYEVVIAFTRKLACFFMVLQFKRQSERRLKEGQRLLDEMNELLKAMRAMPAKKSWNFPKMHQLCHALDDIRNKGPTPFLSCILGEQMNCELKNDYGRSNKKEPIKAARILSNLI</sequence>
<dbReference type="HOGENOM" id="CLU_387834_0_0_1"/>
<keyword evidence="3" id="KW-1133">Transmembrane helix</keyword>
<evidence type="ECO:0000256" key="1">
    <source>
        <dbReference type="SAM" id="Coils"/>
    </source>
</evidence>
<feature type="coiled-coil region" evidence="1">
    <location>
        <begin position="620"/>
        <end position="647"/>
    </location>
</feature>
<dbReference type="eggNOG" id="ENOG502SIW4">
    <property type="taxonomic scope" value="Eukaryota"/>
</dbReference>
<keyword evidence="5" id="KW-1185">Reference proteome</keyword>
<reference evidence="4 5" key="1">
    <citation type="journal article" date="2011" name="PLoS Pathog.">
        <title>Endophytic Life Strategies Decoded by Genome and Transcriptome Analyses of the Mutualistic Root Symbiont Piriformospora indica.</title>
        <authorList>
            <person name="Zuccaro A."/>
            <person name="Lahrmann U."/>
            <person name="Guldener U."/>
            <person name="Langen G."/>
            <person name="Pfiffi S."/>
            <person name="Biedenkopf D."/>
            <person name="Wong P."/>
            <person name="Samans B."/>
            <person name="Grimm C."/>
            <person name="Basiewicz M."/>
            <person name="Murat C."/>
            <person name="Martin F."/>
            <person name="Kogel K.H."/>
        </authorList>
    </citation>
    <scope>NUCLEOTIDE SEQUENCE [LARGE SCALE GENOMIC DNA]</scope>
    <source>
        <strain evidence="4 5">DSM 11827</strain>
    </source>
</reference>
<evidence type="ECO:0000256" key="3">
    <source>
        <dbReference type="SAM" id="Phobius"/>
    </source>
</evidence>
<evidence type="ECO:0000313" key="4">
    <source>
        <dbReference type="EMBL" id="CCA75929.1"/>
    </source>
</evidence>
<keyword evidence="3" id="KW-0812">Transmembrane</keyword>
<name>G4TX86_SERID</name>
<comment type="caution">
    <text evidence="4">The sequence shown here is derived from an EMBL/GenBank/DDBJ whole genome shotgun (WGS) entry which is preliminary data.</text>
</comment>
<proteinExistence type="predicted"/>
<gene>
    <name evidence="4" type="ORF">PIIN_09925</name>
</gene>
<feature type="compositionally biased region" description="Basic and acidic residues" evidence="2">
    <location>
        <begin position="147"/>
        <end position="158"/>
    </location>
</feature>
<dbReference type="Pfam" id="PF18759">
    <property type="entry name" value="Plavaka"/>
    <property type="match status" value="1"/>
</dbReference>